<organism evidence="2 3">
    <name type="scientific">Apiospora kogelbergensis</name>
    <dbReference type="NCBI Taxonomy" id="1337665"/>
    <lineage>
        <taxon>Eukaryota</taxon>
        <taxon>Fungi</taxon>
        <taxon>Dikarya</taxon>
        <taxon>Ascomycota</taxon>
        <taxon>Pezizomycotina</taxon>
        <taxon>Sordariomycetes</taxon>
        <taxon>Xylariomycetidae</taxon>
        <taxon>Amphisphaeriales</taxon>
        <taxon>Apiosporaceae</taxon>
        <taxon>Apiospora</taxon>
    </lineage>
</organism>
<dbReference type="AlphaFoldDB" id="A0AAW0RBU4"/>
<feature type="region of interest" description="Disordered" evidence="1">
    <location>
        <begin position="1"/>
        <end position="30"/>
    </location>
</feature>
<sequence length="365" mass="39425">MAQASASHGSPPPVNQVETASSIGSAVESASPGKLPHVVIIPQRRPKHRDRGFIRAYAPDLLICGIDQTTFLAFIDGLNVAVAGHPIVSAVNLAGAAVGAVPMSVTPVAGVVGLGVQVVAGVVKEVAARSGQNNYLKKMNDELFGPHGLYCLIMAYDINSRSNVVQFDLGTEHNAAPGPVSPPETPIEAGHSQARFRAHDGILGAAQFPVSAELVFFDPRNEPPPAYEDTDSDDSKYGGVSAAPSVNGNGFWKKLANTAASLQTRQDLKAQVKFVSQGPPSPMRFHMILADFNQYTLPLIQQKKNPTSLISSLLDPKAELNSKDIKKQQKREAKQERKSEKQERKAEKRQRKHPDREPKERKIKS</sequence>
<name>A0AAW0RBU4_9PEZI</name>
<dbReference type="EMBL" id="JAQQWP010000001">
    <property type="protein sequence ID" value="KAK8132303.1"/>
    <property type="molecule type" value="Genomic_DNA"/>
</dbReference>
<feature type="compositionally biased region" description="Basic and acidic residues" evidence="1">
    <location>
        <begin position="316"/>
        <end position="346"/>
    </location>
</feature>
<feature type="non-terminal residue" evidence="2">
    <location>
        <position position="365"/>
    </location>
</feature>
<evidence type="ECO:0000313" key="3">
    <source>
        <dbReference type="Proteomes" id="UP001392437"/>
    </source>
</evidence>
<gene>
    <name evidence="2" type="ORF">PG999_000476</name>
</gene>
<evidence type="ECO:0000313" key="2">
    <source>
        <dbReference type="EMBL" id="KAK8132303.1"/>
    </source>
</evidence>
<evidence type="ECO:0000256" key="1">
    <source>
        <dbReference type="SAM" id="MobiDB-lite"/>
    </source>
</evidence>
<dbReference type="PANTHER" id="PTHR38887">
    <property type="entry name" value="CHROMOSOME 21, WHOLE GENOME SHOTGUN SEQUENCE"/>
    <property type="match status" value="1"/>
</dbReference>
<protein>
    <submittedName>
        <fullName evidence="2">Uncharacterized protein</fullName>
    </submittedName>
</protein>
<reference evidence="2 3" key="1">
    <citation type="submission" date="2023-01" db="EMBL/GenBank/DDBJ databases">
        <title>Analysis of 21 Apiospora genomes using comparative genomics revels a genus with tremendous synthesis potential of carbohydrate active enzymes and secondary metabolites.</title>
        <authorList>
            <person name="Sorensen T."/>
        </authorList>
    </citation>
    <scope>NUCLEOTIDE SEQUENCE [LARGE SCALE GENOMIC DNA]</scope>
    <source>
        <strain evidence="2 3">CBS 117206</strain>
    </source>
</reference>
<accession>A0AAW0RBU4</accession>
<feature type="compositionally biased region" description="Basic and acidic residues" evidence="1">
    <location>
        <begin position="354"/>
        <end position="365"/>
    </location>
</feature>
<keyword evidence="3" id="KW-1185">Reference proteome</keyword>
<feature type="region of interest" description="Disordered" evidence="1">
    <location>
        <begin position="316"/>
        <end position="365"/>
    </location>
</feature>
<dbReference type="InterPro" id="IPR053221">
    <property type="entry name" value="Burnettramic_acid_biosynth"/>
</dbReference>
<dbReference type="Proteomes" id="UP001392437">
    <property type="component" value="Unassembled WGS sequence"/>
</dbReference>
<proteinExistence type="predicted"/>
<dbReference type="PANTHER" id="PTHR38887:SF1">
    <property type="entry name" value="RAS MODIFICATION PROTEIN ERF4"/>
    <property type="match status" value="1"/>
</dbReference>
<comment type="caution">
    <text evidence="2">The sequence shown here is derived from an EMBL/GenBank/DDBJ whole genome shotgun (WGS) entry which is preliminary data.</text>
</comment>